<evidence type="ECO:0000313" key="10">
    <source>
        <dbReference type="Proteomes" id="UP000499080"/>
    </source>
</evidence>
<dbReference type="InterPro" id="IPR043502">
    <property type="entry name" value="DNA/RNA_pol_sf"/>
</dbReference>
<keyword evidence="3" id="KW-0548">Nucleotidyltransferase</keyword>
<dbReference type="GO" id="GO:0004519">
    <property type="term" value="F:endonuclease activity"/>
    <property type="evidence" value="ECO:0007669"/>
    <property type="project" value="UniProtKB-KW"/>
</dbReference>
<gene>
    <name evidence="9" type="ORF">AVEN_58120_1</name>
</gene>
<evidence type="ECO:0000256" key="1">
    <source>
        <dbReference type="ARBA" id="ARBA00022670"/>
    </source>
</evidence>
<dbReference type="PANTHER" id="PTHR24559">
    <property type="entry name" value="TRANSPOSON TY3-I GAG-POL POLYPROTEIN"/>
    <property type="match status" value="1"/>
</dbReference>
<dbReference type="Gene3D" id="3.30.70.270">
    <property type="match status" value="1"/>
</dbReference>
<comment type="caution">
    <text evidence="9">The sequence shown here is derived from an EMBL/GenBank/DDBJ whole genome shotgun (WGS) entry which is preliminary data.</text>
</comment>
<dbReference type="Pfam" id="PF00078">
    <property type="entry name" value="RVT_1"/>
    <property type="match status" value="1"/>
</dbReference>
<name>A0A4Y2L0A1_ARAVE</name>
<keyword evidence="2" id="KW-0808">Transferase</keyword>
<sequence length="112" mass="12862">MDVISAFHTIRIRENDIHKTGFVTPDGHFEFLLMPFGVTNSPSTLTRAIKLAYYNLEPHKVNTYIDDITTSDHDFNYHLKVLHKILEATRNAGFKLTSEKSLFAIYEISLFG</sequence>
<keyword evidence="6" id="KW-0378">Hydrolase</keyword>
<evidence type="ECO:0000256" key="6">
    <source>
        <dbReference type="ARBA" id="ARBA00022801"/>
    </source>
</evidence>
<accession>A0A4Y2L0A1</accession>
<keyword evidence="5" id="KW-0255">Endonuclease</keyword>
<evidence type="ECO:0000256" key="2">
    <source>
        <dbReference type="ARBA" id="ARBA00022679"/>
    </source>
</evidence>
<dbReference type="Proteomes" id="UP000499080">
    <property type="component" value="Unassembled WGS sequence"/>
</dbReference>
<proteinExistence type="predicted"/>
<dbReference type="OrthoDB" id="1430630at2759"/>
<dbReference type="SUPFAM" id="SSF56672">
    <property type="entry name" value="DNA/RNA polymerases"/>
    <property type="match status" value="1"/>
</dbReference>
<evidence type="ECO:0000256" key="7">
    <source>
        <dbReference type="ARBA" id="ARBA00022918"/>
    </source>
</evidence>
<organism evidence="9 10">
    <name type="scientific">Araneus ventricosus</name>
    <name type="common">Orbweaver spider</name>
    <name type="synonym">Epeira ventricosa</name>
    <dbReference type="NCBI Taxonomy" id="182803"/>
    <lineage>
        <taxon>Eukaryota</taxon>
        <taxon>Metazoa</taxon>
        <taxon>Ecdysozoa</taxon>
        <taxon>Arthropoda</taxon>
        <taxon>Chelicerata</taxon>
        <taxon>Arachnida</taxon>
        <taxon>Araneae</taxon>
        <taxon>Araneomorphae</taxon>
        <taxon>Entelegynae</taxon>
        <taxon>Araneoidea</taxon>
        <taxon>Araneidae</taxon>
        <taxon>Araneus</taxon>
    </lineage>
</organism>
<dbReference type="GO" id="GO:0008233">
    <property type="term" value="F:peptidase activity"/>
    <property type="evidence" value="ECO:0007669"/>
    <property type="project" value="UniProtKB-KW"/>
</dbReference>
<keyword evidence="1" id="KW-0645">Protease</keyword>
<dbReference type="PROSITE" id="PS50878">
    <property type="entry name" value="RT_POL"/>
    <property type="match status" value="1"/>
</dbReference>
<dbReference type="InterPro" id="IPR000477">
    <property type="entry name" value="RT_dom"/>
</dbReference>
<evidence type="ECO:0000256" key="3">
    <source>
        <dbReference type="ARBA" id="ARBA00022695"/>
    </source>
</evidence>
<protein>
    <recommendedName>
        <fullName evidence="8">Reverse transcriptase domain-containing protein</fullName>
    </recommendedName>
</protein>
<evidence type="ECO:0000256" key="5">
    <source>
        <dbReference type="ARBA" id="ARBA00022759"/>
    </source>
</evidence>
<dbReference type="PANTHER" id="PTHR24559:SF444">
    <property type="entry name" value="REVERSE TRANSCRIPTASE DOMAIN-CONTAINING PROTEIN"/>
    <property type="match status" value="1"/>
</dbReference>
<dbReference type="AlphaFoldDB" id="A0A4Y2L0A1"/>
<dbReference type="InterPro" id="IPR053134">
    <property type="entry name" value="RNA-dir_DNA_polymerase"/>
</dbReference>
<evidence type="ECO:0000256" key="4">
    <source>
        <dbReference type="ARBA" id="ARBA00022722"/>
    </source>
</evidence>
<keyword evidence="10" id="KW-1185">Reference proteome</keyword>
<dbReference type="Gene3D" id="3.10.10.10">
    <property type="entry name" value="HIV Type 1 Reverse Transcriptase, subunit A, domain 1"/>
    <property type="match status" value="1"/>
</dbReference>
<dbReference type="InterPro" id="IPR043128">
    <property type="entry name" value="Rev_trsase/Diguanyl_cyclase"/>
</dbReference>
<keyword evidence="4" id="KW-0540">Nuclease</keyword>
<evidence type="ECO:0000259" key="8">
    <source>
        <dbReference type="PROSITE" id="PS50878"/>
    </source>
</evidence>
<dbReference type="FunFam" id="3.10.10.10:FF:000007">
    <property type="entry name" value="Retrovirus-related Pol polyprotein from transposon 17.6-like Protein"/>
    <property type="match status" value="1"/>
</dbReference>
<dbReference type="GO" id="GO:0006508">
    <property type="term" value="P:proteolysis"/>
    <property type="evidence" value="ECO:0007669"/>
    <property type="project" value="UniProtKB-KW"/>
</dbReference>
<feature type="domain" description="Reverse transcriptase" evidence="8">
    <location>
        <begin position="1"/>
        <end position="112"/>
    </location>
</feature>
<dbReference type="CDD" id="cd01647">
    <property type="entry name" value="RT_LTR"/>
    <property type="match status" value="1"/>
</dbReference>
<evidence type="ECO:0000313" key="9">
    <source>
        <dbReference type="EMBL" id="GBN07287.1"/>
    </source>
</evidence>
<keyword evidence="7" id="KW-0695">RNA-directed DNA polymerase</keyword>
<dbReference type="GO" id="GO:0003964">
    <property type="term" value="F:RNA-directed DNA polymerase activity"/>
    <property type="evidence" value="ECO:0007669"/>
    <property type="project" value="UniProtKB-KW"/>
</dbReference>
<dbReference type="EMBL" id="BGPR01005146">
    <property type="protein sequence ID" value="GBN07287.1"/>
    <property type="molecule type" value="Genomic_DNA"/>
</dbReference>
<reference evidence="9 10" key="1">
    <citation type="journal article" date="2019" name="Sci. Rep.">
        <title>Orb-weaving spider Araneus ventricosus genome elucidates the spidroin gene catalogue.</title>
        <authorList>
            <person name="Kono N."/>
            <person name="Nakamura H."/>
            <person name="Ohtoshi R."/>
            <person name="Moran D.A.P."/>
            <person name="Shinohara A."/>
            <person name="Yoshida Y."/>
            <person name="Fujiwara M."/>
            <person name="Mori M."/>
            <person name="Tomita M."/>
            <person name="Arakawa K."/>
        </authorList>
    </citation>
    <scope>NUCLEOTIDE SEQUENCE [LARGE SCALE GENOMIC DNA]</scope>
</reference>